<comment type="similarity">
    <text evidence="2">Belongs to the CDP-glycerol glycerophosphotransferase family.</text>
</comment>
<dbReference type="PANTHER" id="PTHR37316">
    <property type="entry name" value="TEICHOIC ACID GLYCEROL-PHOSPHATE PRIMASE"/>
    <property type="match status" value="1"/>
</dbReference>
<keyword evidence="4" id="KW-0808">Transferase</keyword>
<dbReference type="InterPro" id="IPR007554">
    <property type="entry name" value="Glycerophosphate_synth"/>
</dbReference>
<dbReference type="Gene3D" id="3.40.50.11820">
    <property type="match status" value="1"/>
</dbReference>
<evidence type="ECO:0000256" key="5">
    <source>
        <dbReference type="ARBA" id="ARBA00022944"/>
    </source>
</evidence>
<evidence type="ECO:0000313" key="8">
    <source>
        <dbReference type="EMBL" id="MDN4479311.1"/>
    </source>
</evidence>
<evidence type="ECO:0000256" key="2">
    <source>
        <dbReference type="ARBA" id="ARBA00010488"/>
    </source>
</evidence>
<comment type="caution">
    <text evidence="8">The sequence shown here is derived from an EMBL/GenBank/DDBJ whole genome shotgun (WGS) entry which is preliminary data.</text>
</comment>
<evidence type="ECO:0000256" key="4">
    <source>
        <dbReference type="ARBA" id="ARBA00022679"/>
    </source>
</evidence>
<proteinExistence type="inferred from homology"/>
<organism evidence="8 9">
    <name type="scientific">Demequina muriae</name>
    <dbReference type="NCBI Taxonomy" id="3051664"/>
    <lineage>
        <taxon>Bacteria</taxon>
        <taxon>Bacillati</taxon>
        <taxon>Actinomycetota</taxon>
        <taxon>Actinomycetes</taxon>
        <taxon>Micrococcales</taxon>
        <taxon>Demequinaceae</taxon>
        <taxon>Demequina</taxon>
    </lineage>
</organism>
<evidence type="ECO:0000256" key="3">
    <source>
        <dbReference type="ARBA" id="ARBA00022475"/>
    </source>
</evidence>
<dbReference type="InterPro" id="IPR043149">
    <property type="entry name" value="TagF_N"/>
</dbReference>
<dbReference type="Proteomes" id="UP001172708">
    <property type="component" value="Unassembled WGS sequence"/>
</dbReference>
<dbReference type="EMBL" id="JAUHQA010000001">
    <property type="protein sequence ID" value="MDN4479311.1"/>
    <property type="molecule type" value="Genomic_DNA"/>
</dbReference>
<dbReference type="Gene3D" id="3.40.50.12580">
    <property type="match status" value="1"/>
</dbReference>
<comment type="subcellular location">
    <subcellularLocation>
        <location evidence="1">Cell membrane</location>
        <topology evidence="1">Peripheral membrane protein</topology>
    </subcellularLocation>
</comment>
<dbReference type="Pfam" id="PF04464">
    <property type="entry name" value="Glyphos_transf"/>
    <property type="match status" value="1"/>
</dbReference>
<keyword evidence="6" id="KW-0472">Membrane</keyword>
<feature type="region of interest" description="Disordered" evidence="7">
    <location>
        <begin position="402"/>
        <end position="421"/>
    </location>
</feature>
<keyword evidence="3" id="KW-1003">Cell membrane</keyword>
<name>A0ABT8GEB7_9MICO</name>
<dbReference type="SUPFAM" id="SSF53756">
    <property type="entry name" value="UDP-Glycosyltransferase/glycogen phosphorylase"/>
    <property type="match status" value="1"/>
</dbReference>
<evidence type="ECO:0000256" key="6">
    <source>
        <dbReference type="ARBA" id="ARBA00023136"/>
    </source>
</evidence>
<dbReference type="RefSeq" id="WP_301140439.1">
    <property type="nucleotide sequence ID" value="NZ_JAUHQA010000001.1"/>
</dbReference>
<dbReference type="InterPro" id="IPR051612">
    <property type="entry name" value="Teichoic_Acid_Biosynth"/>
</dbReference>
<evidence type="ECO:0000313" key="9">
    <source>
        <dbReference type="Proteomes" id="UP001172708"/>
    </source>
</evidence>
<gene>
    <name evidence="8" type="ORF">QQX02_00030</name>
</gene>
<dbReference type="InterPro" id="IPR043148">
    <property type="entry name" value="TagF_C"/>
</dbReference>
<reference evidence="8" key="1">
    <citation type="submission" date="2023-06" db="EMBL/GenBank/DDBJ databases">
        <title>Egi l300058.</title>
        <authorList>
            <person name="Gao L."/>
            <person name="Fang B.-Z."/>
            <person name="Li W.-J."/>
        </authorList>
    </citation>
    <scope>NUCLEOTIDE SEQUENCE</scope>
    <source>
        <strain evidence="8">EGI L300058</strain>
    </source>
</reference>
<protein>
    <submittedName>
        <fullName evidence="8">CDP-glycerol glycerophosphotransferase family protein</fullName>
    </submittedName>
</protein>
<accession>A0ABT8GEB7</accession>
<keyword evidence="5" id="KW-0777">Teichoic acid biosynthesis</keyword>
<evidence type="ECO:0000256" key="7">
    <source>
        <dbReference type="SAM" id="MobiDB-lite"/>
    </source>
</evidence>
<dbReference type="PANTHER" id="PTHR37316:SF3">
    <property type="entry name" value="TEICHOIC ACID GLYCEROL-PHOSPHATE TRANSFERASE"/>
    <property type="match status" value="1"/>
</dbReference>
<sequence length="479" mass="54392">MIGRRVRRTVRRARRFAARAVRAVQDRTLGRWYYMRLPLDPQLVVYTTLWHRAPRGNPLAIYRKQRELAPHLRGVWIVRKQDLALVPEGVEYVTPRTLAYLRLIATATYFVDDANPHWSLPAREGQKYVQTHHGTALKYMGADRHYSGKRPSDATIVTMHRRCQRWTHSLTTSPYLTEVWERAYHNGCAQLEVGFPRNDVLLAATEQDRVAARARLGLDADETAVLYMPTWRTRRRPREQDFDLDVFARSLPAGTRLLVRDHYYHDRHGRRHIPDQVIDVSTGGEVEDLYLAADVLLTDYSSAMFDYALLDKPIVLLCEDWDDYRWSRGAYFDITADAPGPVALTADELVDIISSGSYAAPEHVERRASFRERFATFERGNASETVVRVVLLGEDATPYTGTGYADAHPGGWTSHPRVSHPENPAIEQRLAPLGTPRASTSALPREQQVDEDDVPSAPSVEPVSEALPVTPNSHGGRDR</sequence>
<keyword evidence="9" id="KW-1185">Reference proteome</keyword>
<feature type="region of interest" description="Disordered" evidence="7">
    <location>
        <begin position="430"/>
        <end position="479"/>
    </location>
</feature>
<evidence type="ECO:0000256" key="1">
    <source>
        <dbReference type="ARBA" id="ARBA00004202"/>
    </source>
</evidence>